<evidence type="ECO:0000313" key="6">
    <source>
        <dbReference type="EMBL" id="MBB2500591.1"/>
    </source>
</evidence>
<keyword evidence="8" id="KW-1185">Reference proteome</keyword>
<protein>
    <submittedName>
        <fullName evidence="6">DoxX family protein</fullName>
    </submittedName>
    <submittedName>
        <fullName evidence="7">DoxX-like protein</fullName>
    </submittedName>
</protein>
<keyword evidence="4 5" id="KW-0472">Membrane</keyword>
<evidence type="ECO:0000256" key="5">
    <source>
        <dbReference type="SAM" id="Phobius"/>
    </source>
</evidence>
<feature type="transmembrane region" description="Helical" evidence="5">
    <location>
        <begin position="102"/>
        <end position="121"/>
    </location>
</feature>
<evidence type="ECO:0000313" key="7">
    <source>
        <dbReference type="EMBL" id="PKV99953.1"/>
    </source>
</evidence>
<sequence length="122" mass="12716">MDIALWIGQGLLAAVYLAAGGLKVVRSREHLIATGSLDWMKDSSDAGVKVVGLVELLGALGVVLPWLTGIAPILTPVAAAGLAVVQLFALRVHVLRAERTPLPVNVFLLLLAVFVAVGRFAG</sequence>
<dbReference type="InterPro" id="IPR032808">
    <property type="entry name" value="DoxX"/>
</dbReference>
<evidence type="ECO:0000313" key="8">
    <source>
        <dbReference type="Proteomes" id="UP000233750"/>
    </source>
</evidence>
<reference evidence="6 9" key="2">
    <citation type="submission" date="2020-08" db="EMBL/GenBank/DDBJ databases">
        <title>Amycolatopsis echigonensis JCM 21831.</title>
        <authorList>
            <person name="Tedsree N."/>
            <person name="Kuncharoen N."/>
            <person name="Likhitwitayawuid K."/>
            <person name="Tanasupawat S."/>
        </authorList>
    </citation>
    <scope>NUCLEOTIDE SEQUENCE [LARGE SCALE GENOMIC DNA]</scope>
    <source>
        <strain evidence="6 9">JCM 21831</strain>
    </source>
</reference>
<dbReference type="OrthoDB" id="3790625at2"/>
<dbReference type="GO" id="GO:0016020">
    <property type="term" value="C:membrane"/>
    <property type="evidence" value="ECO:0007669"/>
    <property type="project" value="UniProtKB-SubCell"/>
</dbReference>
<gene>
    <name evidence="7" type="ORF">ATK30_0025</name>
    <name evidence="6" type="ORF">H5411_15835</name>
</gene>
<evidence type="ECO:0000256" key="4">
    <source>
        <dbReference type="ARBA" id="ARBA00023136"/>
    </source>
</evidence>
<name>A0A2N3X1F0_9PSEU</name>
<feature type="transmembrane region" description="Helical" evidence="5">
    <location>
        <begin position="6"/>
        <end position="25"/>
    </location>
</feature>
<evidence type="ECO:0000256" key="1">
    <source>
        <dbReference type="ARBA" id="ARBA00004141"/>
    </source>
</evidence>
<accession>A0A8E1VYD2</accession>
<feature type="transmembrane region" description="Helical" evidence="5">
    <location>
        <begin position="46"/>
        <end position="67"/>
    </location>
</feature>
<keyword evidence="2 5" id="KW-0812">Transmembrane</keyword>
<dbReference type="Pfam" id="PF13564">
    <property type="entry name" value="DoxX_2"/>
    <property type="match status" value="1"/>
</dbReference>
<dbReference type="EMBL" id="PJMY01000001">
    <property type="protein sequence ID" value="PKV99953.1"/>
    <property type="molecule type" value="Genomic_DNA"/>
</dbReference>
<dbReference type="Proteomes" id="UP000550260">
    <property type="component" value="Unassembled WGS sequence"/>
</dbReference>
<dbReference type="EMBL" id="JACJHR010000019">
    <property type="protein sequence ID" value="MBB2500591.1"/>
    <property type="molecule type" value="Genomic_DNA"/>
</dbReference>
<proteinExistence type="predicted"/>
<evidence type="ECO:0000313" key="9">
    <source>
        <dbReference type="Proteomes" id="UP000550260"/>
    </source>
</evidence>
<dbReference type="AlphaFoldDB" id="A0A2N3X1F0"/>
<organism evidence="7 8">
    <name type="scientific">Amycolatopsis echigonensis</name>
    <dbReference type="NCBI Taxonomy" id="2576905"/>
    <lineage>
        <taxon>Bacteria</taxon>
        <taxon>Bacillati</taxon>
        <taxon>Actinomycetota</taxon>
        <taxon>Actinomycetes</taxon>
        <taxon>Pseudonocardiales</taxon>
        <taxon>Pseudonocardiaceae</taxon>
        <taxon>Amycolatopsis</taxon>
    </lineage>
</organism>
<comment type="subcellular location">
    <subcellularLocation>
        <location evidence="1">Membrane</location>
        <topology evidence="1">Multi-pass membrane protein</topology>
    </subcellularLocation>
</comment>
<evidence type="ECO:0000256" key="2">
    <source>
        <dbReference type="ARBA" id="ARBA00022692"/>
    </source>
</evidence>
<keyword evidence="3 5" id="KW-1133">Transmembrane helix</keyword>
<evidence type="ECO:0000256" key="3">
    <source>
        <dbReference type="ARBA" id="ARBA00022989"/>
    </source>
</evidence>
<comment type="caution">
    <text evidence="7">The sequence shown here is derived from an EMBL/GenBank/DDBJ whole genome shotgun (WGS) entry which is preliminary data.</text>
</comment>
<reference evidence="7 8" key="1">
    <citation type="submission" date="2017-12" db="EMBL/GenBank/DDBJ databases">
        <title>Sequencing the genomes of 1000 Actinobacteria strains.</title>
        <authorList>
            <person name="Klenk H.-P."/>
        </authorList>
    </citation>
    <scope>NUCLEOTIDE SEQUENCE [LARGE SCALE GENOMIC DNA]</scope>
    <source>
        <strain evidence="7 8">DSM 45165</strain>
    </source>
</reference>
<dbReference type="RefSeq" id="WP_101433691.1">
    <property type="nucleotide sequence ID" value="NZ_JACJHR010000019.1"/>
</dbReference>
<dbReference type="Proteomes" id="UP000233750">
    <property type="component" value="Unassembled WGS sequence"/>
</dbReference>
<feature type="transmembrane region" description="Helical" evidence="5">
    <location>
        <begin position="73"/>
        <end position="90"/>
    </location>
</feature>
<accession>A0A2N3X1F0</accession>